<accession>A0A069ALR6</accession>
<name>A0A069ALR6_CLODI</name>
<organism evidence="1">
    <name type="scientific">Clostridioides difficile</name>
    <name type="common">Peptoclostridium difficile</name>
    <dbReference type="NCBI Taxonomy" id="1496"/>
    <lineage>
        <taxon>Bacteria</taxon>
        <taxon>Bacillati</taxon>
        <taxon>Bacillota</taxon>
        <taxon>Clostridia</taxon>
        <taxon>Peptostreptococcales</taxon>
        <taxon>Peptostreptococcaceae</taxon>
        <taxon>Clostridioides</taxon>
    </lineage>
</organism>
<dbReference type="EMBL" id="LK932411">
    <property type="protein sequence ID" value="CDS89451.1"/>
    <property type="molecule type" value="Genomic_DNA"/>
</dbReference>
<sequence>MFYKIDCIDLLYKKELFNYKLRSSFLFCKYCLDLYRKTLSNK</sequence>
<gene>
    <name evidence="1" type="ORF">BN1097_710188</name>
</gene>
<dbReference type="AlphaFoldDB" id="A0A069ALR6"/>
<proteinExistence type="predicted"/>
<protein>
    <submittedName>
        <fullName evidence="1">Uncharacterized protein</fullName>
    </submittedName>
</protein>
<evidence type="ECO:0000313" key="1">
    <source>
        <dbReference type="EMBL" id="CDS89451.1"/>
    </source>
</evidence>
<reference evidence="1" key="1">
    <citation type="submission" date="2014-07" db="EMBL/GenBank/DDBJ databases">
        <authorList>
            <person name="Monot Marc"/>
        </authorList>
    </citation>
    <scope>NUCLEOTIDE SEQUENCE</scope>
    <source>
        <strain evidence="1">7032994</strain>
    </source>
</reference>